<keyword evidence="2" id="KW-1185">Reference proteome</keyword>
<comment type="caution">
    <text evidence="1">The sequence shown here is derived from an EMBL/GenBank/DDBJ whole genome shotgun (WGS) entry which is preliminary data.</text>
</comment>
<reference evidence="1 2" key="1">
    <citation type="submission" date="2024-05" db="EMBL/GenBank/DDBJ databases">
        <title>Genome sequence of Ponticoccus litoralis KCCM 90028.</title>
        <authorList>
            <person name="Kim J.M."/>
            <person name="Lee J.K."/>
            <person name="Choi B.J."/>
            <person name="Bayburt H."/>
            <person name="Baek J.H."/>
            <person name="Jeon C.O."/>
        </authorList>
    </citation>
    <scope>NUCLEOTIDE SEQUENCE [LARGE SCALE GENOMIC DNA]</scope>
    <source>
        <strain evidence="1 2">KCCM 90028</strain>
    </source>
</reference>
<organism evidence="1 2">
    <name type="scientific">Ponticoccus litoralis</name>
    <dbReference type="NCBI Taxonomy" id="422297"/>
    <lineage>
        <taxon>Bacteria</taxon>
        <taxon>Pseudomonadati</taxon>
        <taxon>Pseudomonadota</taxon>
        <taxon>Alphaproteobacteria</taxon>
        <taxon>Rhodobacterales</taxon>
        <taxon>Roseobacteraceae</taxon>
        <taxon>Ponticoccus</taxon>
    </lineage>
</organism>
<dbReference type="EMBL" id="JBDNCH010000002">
    <property type="protein sequence ID" value="MEN9062839.1"/>
    <property type="molecule type" value="Genomic_DNA"/>
</dbReference>
<proteinExistence type="predicted"/>
<dbReference type="AlphaFoldDB" id="A0AAW9SNZ9"/>
<dbReference type="RefSeq" id="WP_347167766.1">
    <property type="nucleotide sequence ID" value="NZ_JBDNCH010000002.1"/>
</dbReference>
<accession>A0AAW9SNZ9</accession>
<sequence>MNDGPKITAQEVNESVHRAVVHRVAQLEAMVSYLQTRLRMLEGEVGTKAEASALEDVADSVDAIEALIEENTHES</sequence>
<protein>
    <submittedName>
        <fullName evidence="1">Uncharacterized protein</fullName>
    </submittedName>
</protein>
<gene>
    <name evidence="1" type="ORF">ABFB10_19515</name>
</gene>
<evidence type="ECO:0000313" key="2">
    <source>
        <dbReference type="Proteomes" id="UP001428774"/>
    </source>
</evidence>
<dbReference type="Proteomes" id="UP001428774">
    <property type="component" value="Unassembled WGS sequence"/>
</dbReference>
<name>A0AAW9SNZ9_9RHOB</name>
<evidence type="ECO:0000313" key="1">
    <source>
        <dbReference type="EMBL" id="MEN9062839.1"/>
    </source>
</evidence>